<dbReference type="Proteomes" id="UP000499080">
    <property type="component" value="Unassembled WGS sequence"/>
</dbReference>
<organism evidence="1 2">
    <name type="scientific">Araneus ventricosus</name>
    <name type="common">Orbweaver spider</name>
    <name type="synonym">Epeira ventricosa</name>
    <dbReference type="NCBI Taxonomy" id="182803"/>
    <lineage>
        <taxon>Eukaryota</taxon>
        <taxon>Metazoa</taxon>
        <taxon>Ecdysozoa</taxon>
        <taxon>Arthropoda</taxon>
        <taxon>Chelicerata</taxon>
        <taxon>Arachnida</taxon>
        <taxon>Araneae</taxon>
        <taxon>Araneomorphae</taxon>
        <taxon>Entelegynae</taxon>
        <taxon>Araneoidea</taxon>
        <taxon>Araneidae</taxon>
        <taxon>Araneus</taxon>
    </lineage>
</organism>
<sequence length="134" mass="15042">MLPWGSWRLRGRVWSRGRESPVQHLVYNGVYTCSRGGFVVEFWPRGREFPVQYLIYFKHKGAYSCTGAVSGGLVVVLVSAPKVASSAYVYLVYGKIVESKHPPVGAIRKPVPKNPRVASKWDVNQTTLIKLMFA</sequence>
<evidence type="ECO:0000313" key="2">
    <source>
        <dbReference type="Proteomes" id="UP000499080"/>
    </source>
</evidence>
<gene>
    <name evidence="1" type="ORF">AVEN_41446_1</name>
</gene>
<dbReference type="EMBL" id="BGPR01000772">
    <property type="protein sequence ID" value="GBM34895.1"/>
    <property type="molecule type" value="Genomic_DNA"/>
</dbReference>
<proteinExistence type="predicted"/>
<evidence type="ECO:0000313" key="1">
    <source>
        <dbReference type="EMBL" id="GBM34895.1"/>
    </source>
</evidence>
<keyword evidence="2" id="KW-1185">Reference proteome</keyword>
<accession>A0A4Y2F480</accession>
<dbReference type="AlphaFoldDB" id="A0A4Y2F480"/>
<comment type="caution">
    <text evidence="1">The sequence shown here is derived from an EMBL/GenBank/DDBJ whole genome shotgun (WGS) entry which is preliminary data.</text>
</comment>
<reference evidence="1 2" key="1">
    <citation type="journal article" date="2019" name="Sci. Rep.">
        <title>Orb-weaving spider Araneus ventricosus genome elucidates the spidroin gene catalogue.</title>
        <authorList>
            <person name="Kono N."/>
            <person name="Nakamura H."/>
            <person name="Ohtoshi R."/>
            <person name="Moran D.A.P."/>
            <person name="Shinohara A."/>
            <person name="Yoshida Y."/>
            <person name="Fujiwara M."/>
            <person name="Mori M."/>
            <person name="Tomita M."/>
            <person name="Arakawa K."/>
        </authorList>
    </citation>
    <scope>NUCLEOTIDE SEQUENCE [LARGE SCALE GENOMIC DNA]</scope>
</reference>
<protein>
    <submittedName>
        <fullName evidence="1">Uncharacterized protein</fullName>
    </submittedName>
</protein>
<name>A0A4Y2F480_ARAVE</name>